<dbReference type="Proteomes" id="UP000059680">
    <property type="component" value="Chromosome 1"/>
</dbReference>
<dbReference type="PaxDb" id="39947-A0A0P0UZN9"/>
<evidence type="ECO:0000313" key="2">
    <source>
        <dbReference type="EMBL" id="BAS70804.1"/>
    </source>
</evidence>
<feature type="compositionally biased region" description="Polar residues" evidence="1">
    <location>
        <begin position="67"/>
        <end position="87"/>
    </location>
</feature>
<evidence type="ECO:0000313" key="3">
    <source>
        <dbReference type="Proteomes" id="UP000059680"/>
    </source>
</evidence>
<organism evidence="2 3">
    <name type="scientific">Oryza sativa subsp. japonica</name>
    <name type="common">Rice</name>
    <dbReference type="NCBI Taxonomy" id="39947"/>
    <lineage>
        <taxon>Eukaryota</taxon>
        <taxon>Viridiplantae</taxon>
        <taxon>Streptophyta</taxon>
        <taxon>Embryophyta</taxon>
        <taxon>Tracheophyta</taxon>
        <taxon>Spermatophyta</taxon>
        <taxon>Magnoliopsida</taxon>
        <taxon>Liliopsida</taxon>
        <taxon>Poales</taxon>
        <taxon>Poaceae</taxon>
        <taxon>BOP clade</taxon>
        <taxon>Oryzoideae</taxon>
        <taxon>Oryzeae</taxon>
        <taxon>Oryzinae</taxon>
        <taxon>Oryza</taxon>
        <taxon>Oryza sativa</taxon>
    </lineage>
</organism>
<protein>
    <submittedName>
        <fullName evidence="2">Os01g0188650 protein</fullName>
    </submittedName>
</protein>
<evidence type="ECO:0000256" key="1">
    <source>
        <dbReference type="SAM" id="MobiDB-lite"/>
    </source>
</evidence>
<proteinExistence type="predicted"/>
<feature type="region of interest" description="Disordered" evidence="1">
    <location>
        <begin position="66"/>
        <end position="87"/>
    </location>
</feature>
<accession>A0A0P0UZN9</accession>
<dbReference type="EMBL" id="AP014957">
    <property type="protein sequence ID" value="BAS70804.1"/>
    <property type="molecule type" value="Genomic_DNA"/>
</dbReference>
<dbReference type="InParanoid" id="A0A0P0UZN9"/>
<dbReference type="AlphaFoldDB" id="A0A0P0UZN9"/>
<name>A0A0P0UZN9_ORYSJ</name>
<reference evidence="2 3" key="3">
    <citation type="journal article" date="2013" name="Rice">
        <title>Improvement of the Oryza sativa Nipponbare reference genome using next generation sequence and optical map data.</title>
        <authorList>
            <person name="Kawahara Y."/>
            <person name="de la Bastide M."/>
            <person name="Hamilton J.P."/>
            <person name="Kanamori H."/>
            <person name="McCombie W.R."/>
            <person name="Ouyang S."/>
            <person name="Schwartz D.C."/>
            <person name="Tanaka T."/>
            <person name="Wu J."/>
            <person name="Zhou S."/>
            <person name="Childs K.L."/>
            <person name="Davidson R.M."/>
            <person name="Lin H."/>
            <person name="Quesada-Ocampo L."/>
            <person name="Vaillancourt B."/>
            <person name="Sakai H."/>
            <person name="Lee S.S."/>
            <person name="Kim J."/>
            <person name="Numa H."/>
            <person name="Itoh T."/>
            <person name="Buell C.R."/>
            <person name="Matsumoto T."/>
        </authorList>
    </citation>
    <scope>NUCLEOTIDE SEQUENCE [LARGE SCALE GENOMIC DNA]</scope>
    <source>
        <strain evidence="3">cv. Nipponbare</strain>
    </source>
</reference>
<sequence>MALAAEILGVGGNEGGRLAPAADLLLPLPDDAFTKSWTMAMESRSRCSNPRLSTFFTLQNLPLAVEPSSTSARPQTLSVEPSSSSQH</sequence>
<reference evidence="2 3" key="2">
    <citation type="journal article" date="2013" name="Plant Cell Physiol.">
        <title>Rice Annotation Project Database (RAP-DB): an integrative and interactive database for rice genomics.</title>
        <authorList>
            <person name="Sakai H."/>
            <person name="Lee S.S."/>
            <person name="Tanaka T."/>
            <person name="Numa H."/>
            <person name="Kim J."/>
            <person name="Kawahara Y."/>
            <person name="Wakimoto H."/>
            <person name="Yang C.C."/>
            <person name="Iwamoto M."/>
            <person name="Abe T."/>
            <person name="Yamada Y."/>
            <person name="Muto A."/>
            <person name="Inokuchi H."/>
            <person name="Ikemura T."/>
            <person name="Matsumoto T."/>
            <person name="Sasaki T."/>
            <person name="Itoh T."/>
        </authorList>
    </citation>
    <scope>NUCLEOTIDE SEQUENCE [LARGE SCALE GENOMIC DNA]</scope>
    <source>
        <strain evidence="3">cv. Nipponbare</strain>
    </source>
</reference>
<reference evidence="3" key="1">
    <citation type="journal article" date="2005" name="Nature">
        <title>The map-based sequence of the rice genome.</title>
        <authorList>
            <consortium name="International rice genome sequencing project (IRGSP)"/>
            <person name="Matsumoto T."/>
            <person name="Wu J."/>
            <person name="Kanamori H."/>
            <person name="Katayose Y."/>
            <person name="Fujisawa M."/>
            <person name="Namiki N."/>
            <person name="Mizuno H."/>
            <person name="Yamamoto K."/>
            <person name="Antonio B.A."/>
            <person name="Baba T."/>
            <person name="Sakata K."/>
            <person name="Nagamura Y."/>
            <person name="Aoki H."/>
            <person name="Arikawa K."/>
            <person name="Arita K."/>
            <person name="Bito T."/>
            <person name="Chiden Y."/>
            <person name="Fujitsuka N."/>
            <person name="Fukunaka R."/>
            <person name="Hamada M."/>
            <person name="Harada C."/>
            <person name="Hayashi A."/>
            <person name="Hijishita S."/>
            <person name="Honda M."/>
            <person name="Hosokawa S."/>
            <person name="Ichikawa Y."/>
            <person name="Idonuma A."/>
            <person name="Iijima M."/>
            <person name="Ikeda M."/>
            <person name="Ikeno M."/>
            <person name="Ito K."/>
            <person name="Ito S."/>
            <person name="Ito T."/>
            <person name="Ito Y."/>
            <person name="Ito Y."/>
            <person name="Iwabuchi A."/>
            <person name="Kamiya K."/>
            <person name="Karasawa W."/>
            <person name="Kurita K."/>
            <person name="Katagiri S."/>
            <person name="Kikuta A."/>
            <person name="Kobayashi H."/>
            <person name="Kobayashi N."/>
            <person name="Machita K."/>
            <person name="Maehara T."/>
            <person name="Masukawa M."/>
            <person name="Mizubayashi T."/>
            <person name="Mukai Y."/>
            <person name="Nagasaki H."/>
            <person name="Nagata Y."/>
            <person name="Naito S."/>
            <person name="Nakashima M."/>
            <person name="Nakama Y."/>
            <person name="Nakamichi Y."/>
            <person name="Nakamura M."/>
            <person name="Meguro A."/>
            <person name="Negishi M."/>
            <person name="Ohta I."/>
            <person name="Ohta T."/>
            <person name="Okamoto M."/>
            <person name="Ono N."/>
            <person name="Saji S."/>
            <person name="Sakaguchi M."/>
            <person name="Sakai K."/>
            <person name="Shibata M."/>
            <person name="Shimokawa T."/>
            <person name="Song J."/>
            <person name="Takazaki Y."/>
            <person name="Terasawa K."/>
            <person name="Tsugane M."/>
            <person name="Tsuji K."/>
            <person name="Ueda S."/>
            <person name="Waki K."/>
            <person name="Yamagata H."/>
            <person name="Yamamoto M."/>
            <person name="Yamamoto S."/>
            <person name="Yamane H."/>
            <person name="Yoshiki S."/>
            <person name="Yoshihara R."/>
            <person name="Yukawa K."/>
            <person name="Zhong H."/>
            <person name="Yano M."/>
            <person name="Yuan Q."/>
            <person name="Ouyang S."/>
            <person name="Liu J."/>
            <person name="Jones K.M."/>
            <person name="Gansberger K."/>
            <person name="Moffat K."/>
            <person name="Hill J."/>
            <person name="Bera J."/>
            <person name="Fadrosh D."/>
            <person name="Jin S."/>
            <person name="Johri S."/>
            <person name="Kim M."/>
            <person name="Overton L."/>
            <person name="Reardon M."/>
            <person name="Tsitrin T."/>
            <person name="Vuong H."/>
            <person name="Weaver B."/>
            <person name="Ciecko A."/>
            <person name="Tallon L."/>
            <person name="Jackson J."/>
            <person name="Pai G."/>
            <person name="Aken S.V."/>
            <person name="Utterback T."/>
            <person name="Reidmuller S."/>
            <person name="Feldblyum T."/>
            <person name="Hsiao J."/>
            <person name="Zismann V."/>
            <person name="Iobst S."/>
            <person name="de Vazeille A.R."/>
            <person name="Buell C.R."/>
            <person name="Ying K."/>
            <person name="Li Y."/>
            <person name="Lu T."/>
            <person name="Huang Y."/>
            <person name="Zhao Q."/>
            <person name="Feng Q."/>
            <person name="Zhang L."/>
            <person name="Zhu J."/>
            <person name="Weng Q."/>
            <person name="Mu J."/>
            <person name="Lu Y."/>
            <person name="Fan D."/>
            <person name="Liu Y."/>
            <person name="Guan J."/>
            <person name="Zhang Y."/>
            <person name="Yu S."/>
            <person name="Liu X."/>
            <person name="Zhang Y."/>
            <person name="Hong G."/>
            <person name="Han B."/>
            <person name="Choisne N."/>
            <person name="Demange N."/>
            <person name="Orjeda G."/>
            <person name="Samain S."/>
            <person name="Cattolico L."/>
            <person name="Pelletier E."/>
            <person name="Couloux A."/>
            <person name="Segurens B."/>
            <person name="Wincker P."/>
            <person name="D'Hont A."/>
            <person name="Scarpelli C."/>
            <person name="Weissenbach J."/>
            <person name="Salanoubat M."/>
            <person name="Quetier F."/>
            <person name="Yu Y."/>
            <person name="Kim H.R."/>
            <person name="Rambo T."/>
            <person name="Currie J."/>
            <person name="Collura K."/>
            <person name="Luo M."/>
            <person name="Yang T."/>
            <person name="Ammiraju J.S.S."/>
            <person name="Engler F."/>
            <person name="Soderlund C."/>
            <person name="Wing R.A."/>
            <person name="Palmer L.E."/>
            <person name="de la Bastide M."/>
            <person name="Spiegel L."/>
            <person name="Nascimento L."/>
            <person name="Zutavern T."/>
            <person name="O'Shaughnessy A."/>
            <person name="Dike S."/>
            <person name="Dedhia N."/>
            <person name="Preston R."/>
            <person name="Balija V."/>
            <person name="McCombie W.R."/>
            <person name="Chow T."/>
            <person name="Chen H."/>
            <person name="Chung M."/>
            <person name="Chen C."/>
            <person name="Shaw J."/>
            <person name="Wu H."/>
            <person name="Hsiao K."/>
            <person name="Chao Y."/>
            <person name="Chu M."/>
            <person name="Cheng C."/>
            <person name="Hour A."/>
            <person name="Lee P."/>
            <person name="Lin S."/>
            <person name="Lin Y."/>
            <person name="Liou J."/>
            <person name="Liu S."/>
            <person name="Hsing Y."/>
            <person name="Raghuvanshi S."/>
            <person name="Mohanty A."/>
            <person name="Bharti A.K."/>
            <person name="Gaur A."/>
            <person name="Gupta V."/>
            <person name="Kumar D."/>
            <person name="Ravi V."/>
            <person name="Vij S."/>
            <person name="Kapur A."/>
            <person name="Khurana P."/>
            <person name="Khurana P."/>
            <person name="Khurana J.P."/>
            <person name="Tyagi A.K."/>
            <person name="Gaikwad K."/>
            <person name="Singh A."/>
            <person name="Dalal V."/>
            <person name="Srivastava S."/>
            <person name="Dixit A."/>
            <person name="Pal A.K."/>
            <person name="Ghazi I.A."/>
            <person name="Yadav M."/>
            <person name="Pandit A."/>
            <person name="Bhargava A."/>
            <person name="Sureshbabu K."/>
            <person name="Batra K."/>
            <person name="Sharma T.R."/>
            <person name="Mohapatra T."/>
            <person name="Singh N.K."/>
            <person name="Messing J."/>
            <person name="Nelson A.B."/>
            <person name="Fuks G."/>
            <person name="Kavchok S."/>
            <person name="Keizer G."/>
            <person name="Linton E."/>
            <person name="Llaca V."/>
            <person name="Song R."/>
            <person name="Tanyolac B."/>
            <person name="Young S."/>
            <person name="Ho-Il K."/>
            <person name="Hahn J.H."/>
            <person name="Sangsakoo G."/>
            <person name="Vanavichit A."/>
            <person name="de Mattos Luiz.A.T."/>
            <person name="Zimmer P.D."/>
            <person name="Malone G."/>
            <person name="Dellagostin O."/>
            <person name="de Oliveira A.C."/>
            <person name="Bevan M."/>
            <person name="Bancroft I."/>
            <person name="Minx P."/>
            <person name="Cordum H."/>
            <person name="Wilson R."/>
            <person name="Cheng Z."/>
            <person name="Jin W."/>
            <person name="Jiang J."/>
            <person name="Leong S.A."/>
            <person name="Iwama H."/>
            <person name="Gojobori T."/>
            <person name="Itoh T."/>
            <person name="Niimura Y."/>
            <person name="Fujii Y."/>
            <person name="Habara T."/>
            <person name="Sakai H."/>
            <person name="Sato Y."/>
            <person name="Wilson G."/>
            <person name="Kumar K."/>
            <person name="McCouch S."/>
            <person name="Juretic N."/>
            <person name="Hoen D."/>
            <person name="Wright S."/>
            <person name="Bruskiewich R."/>
            <person name="Bureau T."/>
            <person name="Miyao A."/>
            <person name="Hirochika H."/>
            <person name="Nishikawa T."/>
            <person name="Kadowaki K."/>
            <person name="Sugiura M."/>
            <person name="Burr B."/>
            <person name="Sasaki T."/>
        </authorList>
    </citation>
    <scope>NUCLEOTIDE SEQUENCE [LARGE SCALE GENOMIC DNA]</scope>
    <source>
        <strain evidence="3">cv. Nipponbare</strain>
    </source>
</reference>
<gene>
    <name evidence="2" type="ordered locus">Os01g0188650</name>
    <name evidence="2" type="ORF">OSNPB_010188650</name>
</gene>
<keyword evidence="3" id="KW-1185">Reference proteome</keyword>